<accession>A0A0G1CB71</accession>
<name>A0A0G1CB71_9BACT</name>
<evidence type="ECO:0000256" key="1">
    <source>
        <dbReference type="SAM" id="MobiDB-lite"/>
    </source>
</evidence>
<reference evidence="2 3" key="1">
    <citation type="journal article" date="2015" name="Nature">
        <title>rRNA introns, odd ribosomes, and small enigmatic genomes across a large radiation of phyla.</title>
        <authorList>
            <person name="Brown C.T."/>
            <person name="Hug L.A."/>
            <person name="Thomas B.C."/>
            <person name="Sharon I."/>
            <person name="Castelle C.J."/>
            <person name="Singh A."/>
            <person name="Wilkins M.J."/>
            <person name="Williams K.H."/>
            <person name="Banfield J.F."/>
        </authorList>
    </citation>
    <scope>NUCLEOTIDE SEQUENCE [LARGE SCALE GENOMIC DNA]</scope>
</reference>
<feature type="non-terminal residue" evidence="2">
    <location>
        <position position="284"/>
    </location>
</feature>
<sequence length="284" mass="31661">MRGASEKVGLKRYSPSLLADLANIRSGGEILSPDSWRSAVERQVADSLRPEKSGNYSLANGSETKSFVEAAVAKVETAVKYHSRVCDFLRALKWNGVPGNTPLEQSANLLKLLSAKKGGEPSGEGETLPIFEEDAGDKTARELADVLDEVESLDKDEKDLLDPDEKENTNPPTAGSGQGESLHKMRIAEDFLSDRGKREMLRISRQLDTLSRMRVARETKFTPDPEGDDVRNRAIKNLGEVSRMAKPGWATYQKSRTYFWYQAVSGQLNVRERGIRSERKQLLY</sequence>
<comment type="caution">
    <text evidence="2">The sequence shown here is derived from an EMBL/GenBank/DDBJ whole genome shotgun (WGS) entry which is preliminary data.</text>
</comment>
<feature type="region of interest" description="Disordered" evidence="1">
    <location>
        <begin position="148"/>
        <end position="184"/>
    </location>
</feature>
<gene>
    <name evidence="2" type="ORF">UV58_C0005G0046</name>
</gene>
<organism evidence="2 3">
    <name type="scientific">Candidatus Wolfebacteria bacterium GW2011_GWC1_43_10</name>
    <dbReference type="NCBI Taxonomy" id="1619011"/>
    <lineage>
        <taxon>Bacteria</taxon>
        <taxon>Candidatus Wolfeibacteriota</taxon>
    </lineage>
</organism>
<protein>
    <submittedName>
        <fullName evidence="2">Uncharacterized protein</fullName>
    </submittedName>
</protein>
<dbReference type="EMBL" id="LCFA01000005">
    <property type="protein sequence ID" value="KKS82792.1"/>
    <property type="molecule type" value="Genomic_DNA"/>
</dbReference>
<proteinExistence type="predicted"/>
<evidence type="ECO:0000313" key="2">
    <source>
        <dbReference type="EMBL" id="KKS82792.1"/>
    </source>
</evidence>
<feature type="compositionally biased region" description="Basic and acidic residues" evidence="1">
    <location>
        <begin position="152"/>
        <end position="168"/>
    </location>
</feature>
<dbReference type="Proteomes" id="UP000034810">
    <property type="component" value="Unassembled WGS sequence"/>
</dbReference>
<dbReference type="AlphaFoldDB" id="A0A0G1CB71"/>
<evidence type="ECO:0000313" key="3">
    <source>
        <dbReference type="Proteomes" id="UP000034810"/>
    </source>
</evidence>